<feature type="compositionally biased region" description="Low complexity" evidence="1">
    <location>
        <begin position="208"/>
        <end position="220"/>
    </location>
</feature>
<feature type="compositionally biased region" description="Low complexity" evidence="1">
    <location>
        <begin position="652"/>
        <end position="668"/>
    </location>
</feature>
<feature type="compositionally biased region" description="Basic and acidic residues" evidence="1">
    <location>
        <begin position="595"/>
        <end position="607"/>
    </location>
</feature>
<feature type="region of interest" description="Disordered" evidence="1">
    <location>
        <begin position="131"/>
        <end position="196"/>
    </location>
</feature>
<feature type="region of interest" description="Disordered" evidence="1">
    <location>
        <begin position="208"/>
        <end position="262"/>
    </location>
</feature>
<feature type="region of interest" description="Disordered" evidence="1">
    <location>
        <begin position="824"/>
        <end position="943"/>
    </location>
</feature>
<evidence type="ECO:0000313" key="2">
    <source>
        <dbReference type="EMBL" id="KAG2445975.1"/>
    </source>
</evidence>
<reference evidence="2" key="1">
    <citation type="journal article" date="2020" name="bioRxiv">
        <title>Comparative genomics of Chlamydomonas.</title>
        <authorList>
            <person name="Craig R.J."/>
            <person name="Hasan A.R."/>
            <person name="Ness R.W."/>
            <person name="Keightley P.D."/>
        </authorList>
    </citation>
    <scope>NUCLEOTIDE SEQUENCE</scope>
    <source>
        <strain evidence="2">SAG 7.73</strain>
    </source>
</reference>
<feature type="region of interest" description="Disordered" evidence="1">
    <location>
        <begin position="724"/>
        <end position="806"/>
    </location>
</feature>
<feature type="compositionally biased region" description="Low complexity" evidence="1">
    <location>
        <begin position="524"/>
        <end position="534"/>
    </location>
</feature>
<proteinExistence type="predicted"/>
<feature type="region of interest" description="Disordered" evidence="1">
    <location>
        <begin position="314"/>
        <end position="353"/>
    </location>
</feature>
<feature type="compositionally biased region" description="Basic and acidic residues" evidence="1">
    <location>
        <begin position="768"/>
        <end position="778"/>
    </location>
</feature>
<gene>
    <name evidence="2" type="ORF">HXX76_000578</name>
</gene>
<comment type="caution">
    <text evidence="2">The sequence shown here is derived from an EMBL/GenBank/DDBJ whole genome shotgun (WGS) entry which is preliminary data.</text>
</comment>
<dbReference type="AlphaFoldDB" id="A0A835WEI9"/>
<keyword evidence="3" id="KW-1185">Reference proteome</keyword>
<accession>A0A835WEI9</accession>
<dbReference type="Proteomes" id="UP000650467">
    <property type="component" value="Unassembled WGS sequence"/>
</dbReference>
<feature type="region of interest" description="Disordered" evidence="1">
    <location>
        <begin position="482"/>
        <end position="506"/>
    </location>
</feature>
<feature type="compositionally biased region" description="Gly residues" evidence="1">
    <location>
        <begin position="314"/>
        <end position="327"/>
    </location>
</feature>
<organism evidence="2 3">
    <name type="scientific">Chlamydomonas incerta</name>
    <dbReference type="NCBI Taxonomy" id="51695"/>
    <lineage>
        <taxon>Eukaryota</taxon>
        <taxon>Viridiplantae</taxon>
        <taxon>Chlorophyta</taxon>
        <taxon>core chlorophytes</taxon>
        <taxon>Chlorophyceae</taxon>
        <taxon>CS clade</taxon>
        <taxon>Chlamydomonadales</taxon>
        <taxon>Chlamydomonadaceae</taxon>
        <taxon>Chlamydomonas</taxon>
    </lineage>
</organism>
<feature type="compositionally biased region" description="Acidic residues" evidence="1">
    <location>
        <begin position="797"/>
        <end position="806"/>
    </location>
</feature>
<feature type="compositionally biased region" description="Basic and acidic residues" evidence="1">
    <location>
        <begin position="19"/>
        <end position="28"/>
    </location>
</feature>
<sequence length="943" mass="94660">MSRSSQSIEGLSVIAGAAQKHDAKDRLLRNSFKHSMGSAAASMPGDNSPRARPHTADSSRPKLVQGDYTYTTARRNLAIASQQLGSGLLPAEAVMAAAANGSAGAPLGVPAMRPASASANAINMAAWKAYGSPSARGQPRPAPPPTPSHANTNPHMFSSVSSKAPRVQALGGGFRVQRPHSAPSTGPANGGTPYSEHHYQHHHLAHTHYAAQPGSPSSPGARPPRHPGSPTRRRNGLSPSSPAPANPAVLGVEVPDPLGGGKTDSGKVMFEYTLPTDPYSKFLWEEQARKARASMSRHLANMAVAASVNGGGGSGAATGGGGSGGSRPGSALRPGSVPATPMGNGAGGGGSVNGWTSSPMSTVSAVVAGGGAGGVGSPGVGMRARFSSATIAAMQRQGPDHRPHLVLGFAAPDIAEDTTLPGPGDPRWGYTRLGRTQIDRLQAALKISDQSLVSRPTSAPTLALRTAGRSADLGTGGWGITGGAGAGNAHDLDSPGLPPVSERPEEEDRILYTRGANGGVPRFGGAPAAAAAPGLDIGHSPRFAGGEAPPLPPRRPSSGSAQGGLNASVSAAIAAVADASGSGPVGGVRGSSAGRGRERAPNPRVDLRAYLADEQADAVEAQAEAEAAAAAAAMAEEGDEQADAYPAEGNDDAYAQHAGLDAAAQAQEGQEEDAAAEPYVYGDEAALADAAVDAATAAVAEAMQSIPVPADDLAAKLAAVAAEREEALDGEEAEHAAGEEHAAAEGGMEEPVPEQETDAGAQWHGQRHAAEDGEDALRALHGSAPSRPHGRYGAADTEAEEYGDGGEEGEVVMAEQDGDVVVEDDGAEGGGGGAEDYGGAVMEDDGAGEGEEDVALGSLPFERGGSFGARRTPSGHLRPTSARPTSARPTSARPGATNPLSPNRGSSGRMQRQGSGLGAAADGFDGGMDVIHEHSETAAEMDA</sequence>
<dbReference type="OrthoDB" id="548567at2759"/>
<dbReference type="EMBL" id="JAEHOC010000001">
    <property type="protein sequence ID" value="KAG2445975.1"/>
    <property type="molecule type" value="Genomic_DNA"/>
</dbReference>
<protein>
    <submittedName>
        <fullName evidence="2">Uncharacterized protein</fullName>
    </submittedName>
</protein>
<feature type="region of interest" description="Disordered" evidence="1">
    <location>
        <begin position="1"/>
        <end position="62"/>
    </location>
</feature>
<feature type="region of interest" description="Disordered" evidence="1">
    <location>
        <begin position="629"/>
        <end position="680"/>
    </location>
</feature>
<evidence type="ECO:0000313" key="3">
    <source>
        <dbReference type="Proteomes" id="UP000650467"/>
    </source>
</evidence>
<feature type="compositionally biased region" description="Basic and acidic residues" evidence="1">
    <location>
        <begin position="724"/>
        <end position="743"/>
    </location>
</feature>
<feature type="region of interest" description="Disordered" evidence="1">
    <location>
        <begin position="523"/>
        <end position="565"/>
    </location>
</feature>
<feature type="region of interest" description="Disordered" evidence="1">
    <location>
        <begin position="578"/>
        <end position="611"/>
    </location>
</feature>
<evidence type="ECO:0000256" key="1">
    <source>
        <dbReference type="SAM" id="MobiDB-lite"/>
    </source>
</evidence>
<feature type="compositionally biased region" description="Low complexity" evidence="1">
    <location>
        <begin position="904"/>
        <end position="929"/>
    </location>
</feature>
<feature type="compositionally biased region" description="Acidic residues" evidence="1">
    <location>
        <begin position="747"/>
        <end position="757"/>
    </location>
</feature>
<feature type="compositionally biased region" description="Acidic residues" evidence="1">
    <location>
        <begin position="842"/>
        <end position="854"/>
    </location>
</feature>
<name>A0A835WEI9_CHLIN</name>